<feature type="compositionally biased region" description="Polar residues" evidence="1">
    <location>
        <begin position="33"/>
        <end position="46"/>
    </location>
</feature>
<accession>A0A822ZS13</accession>
<dbReference type="AlphaFoldDB" id="A0A822ZS13"/>
<evidence type="ECO:0000313" key="2">
    <source>
        <dbReference type="EMBL" id="DAD46205.1"/>
    </source>
</evidence>
<proteinExistence type="predicted"/>
<dbReference type="EMBL" id="DUZY01000007">
    <property type="protein sequence ID" value="DAD46205.1"/>
    <property type="molecule type" value="Genomic_DNA"/>
</dbReference>
<evidence type="ECO:0000256" key="1">
    <source>
        <dbReference type="SAM" id="MobiDB-lite"/>
    </source>
</evidence>
<name>A0A822ZS13_NELNU</name>
<feature type="region of interest" description="Disordered" evidence="1">
    <location>
        <begin position="1"/>
        <end position="46"/>
    </location>
</feature>
<sequence>MPSFSAPGPDPKNSSPTHAKSQVKKGRVGPPNLQRQCWGSFSSQDF</sequence>
<protein>
    <submittedName>
        <fullName evidence="2">Uncharacterized protein</fullName>
    </submittedName>
</protein>
<organism evidence="2 3">
    <name type="scientific">Nelumbo nucifera</name>
    <name type="common">Sacred lotus</name>
    <dbReference type="NCBI Taxonomy" id="4432"/>
    <lineage>
        <taxon>Eukaryota</taxon>
        <taxon>Viridiplantae</taxon>
        <taxon>Streptophyta</taxon>
        <taxon>Embryophyta</taxon>
        <taxon>Tracheophyta</taxon>
        <taxon>Spermatophyta</taxon>
        <taxon>Magnoliopsida</taxon>
        <taxon>Proteales</taxon>
        <taxon>Nelumbonaceae</taxon>
        <taxon>Nelumbo</taxon>
    </lineage>
</organism>
<reference evidence="2 3" key="1">
    <citation type="journal article" date="2020" name="Mol. Biol. Evol.">
        <title>Distinct Expression and Methylation Patterns for Genes with Different Fates following a Single Whole-Genome Duplication in Flowering Plants.</title>
        <authorList>
            <person name="Shi T."/>
            <person name="Rahmani R.S."/>
            <person name="Gugger P.F."/>
            <person name="Wang M."/>
            <person name="Li H."/>
            <person name="Zhang Y."/>
            <person name="Li Z."/>
            <person name="Wang Q."/>
            <person name="Van de Peer Y."/>
            <person name="Marchal K."/>
            <person name="Chen J."/>
        </authorList>
    </citation>
    <scope>NUCLEOTIDE SEQUENCE [LARGE SCALE GENOMIC DNA]</scope>
    <source>
        <tissue evidence="2">Leaf</tissue>
    </source>
</reference>
<gene>
    <name evidence="2" type="ORF">HUJ06_004435</name>
</gene>
<keyword evidence="3" id="KW-1185">Reference proteome</keyword>
<comment type="caution">
    <text evidence="2">The sequence shown here is derived from an EMBL/GenBank/DDBJ whole genome shotgun (WGS) entry which is preliminary data.</text>
</comment>
<dbReference type="Proteomes" id="UP000607653">
    <property type="component" value="Unassembled WGS sequence"/>
</dbReference>
<evidence type="ECO:0000313" key="3">
    <source>
        <dbReference type="Proteomes" id="UP000607653"/>
    </source>
</evidence>